<evidence type="ECO:0008006" key="4">
    <source>
        <dbReference type="Google" id="ProtNLM"/>
    </source>
</evidence>
<sequence>MKLHWTLSLLILLACQAHAQNSIGYRKDSRQDDPFVFCTEGWKRNGNWGNTAWNPTYPFTGRGAFMIHFLPWCPVPHPGNTKCPVSFGWFQPRPWTNDDWKGFLAYETVCPIGRQPGNWDGKGKAKDTPTRH</sequence>
<reference evidence="2 3" key="1">
    <citation type="submission" date="2019-02" db="EMBL/GenBank/DDBJ databases">
        <title>WGS of Pseudoxanthomonas species novum from clinical isolates.</title>
        <authorList>
            <person name="Bernier A.-M."/>
            <person name="Bernard K."/>
            <person name="Vachon A."/>
        </authorList>
    </citation>
    <scope>NUCLEOTIDE SEQUENCE [LARGE SCALE GENOMIC DNA]</scope>
    <source>
        <strain evidence="2 3">NML171202</strain>
    </source>
</reference>
<evidence type="ECO:0000313" key="2">
    <source>
        <dbReference type="EMBL" id="TAA32999.1"/>
    </source>
</evidence>
<feature type="signal peptide" evidence="1">
    <location>
        <begin position="1"/>
        <end position="19"/>
    </location>
</feature>
<feature type="chain" id="PRO_5020805599" description="Secreted protein" evidence="1">
    <location>
        <begin position="20"/>
        <end position="132"/>
    </location>
</feature>
<evidence type="ECO:0000313" key="3">
    <source>
        <dbReference type="Proteomes" id="UP000291286"/>
    </source>
</evidence>
<proteinExistence type="predicted"/>
<protein>
    <recommendedName>
        <fullName evidence="4">Secreted protein</fullName>
    </recommendedName>
</protein>
<accession>A0A4Q8LP50</accession>
<dbReference type="EMBL" id="SHMB01000001">
    <property type="protein sequence ID" value="TAA32999.1"/>
    <property type="molecule type" value="Genomic_DNA"/>
</dbReference>
<name>A0A4Q8LP50_9GAMM</name>
<evidence type="ECO:0000256" key="1">
    <source>
        <dbReference type="SAM" id="SignalP"/>
    </source>
</evidence>
<dbReference type="PROSITE" id="PS51257">
    <property type="entry name" value="PROKAR_LIPOPROTEIN"/>
    <property type="match status" value="1"/>
</dbReference>
<dbReference type="Proteomes" id="UP000291286">
    <property type="component" value="Unassembled WGS sequence"/>
</dbReference>
<dbReference type="RefSeq" id="WP_130515078.1">
    <property type="nucleotide sequence ID" value="NZ_SHMA01000001.1"/>
</dbReference>
<keyword evidence="1" id="KW-0732">Signal</keyword>
<organism evidence="2 3">
    <name type="scientific">Pseudoxanthomonas winnipegensis</name>
    <dbReference type="NCBI Taxonomy" id="2480810"/>
    <lineage>
        <taxon>Bacteria</taxon>
        <taxon>Pseudomonadati</taxon>
        <taxon>Pseudomonadota</taxon>
        <taxon>Gammaproteobacteria</taxon>
        <taxon>Lysobacterales</taxon>
        <taxon>Lysobacteraceae</taxon>
        <taxon>Pseudoxanthomonas</taxon>
    </lineage>
</organism>
<dbReference type="AlphaFoldDB" id="A0A4Q8LP50"/>
<comment type="caution">
    <text evidence="2">The sequence shown here is derived from an EMBL/GenBank/DDBJ whole genome shotgun (WGS) entry which is preliminary data.</text>
</comment>
<gene>
    <name evidence="2" type="ORF">EA661_01615</name>
</gene>